<organism evidence="6 7">
    <name type="scientific">Polynucleobacter cosmopolitanus</name>
    <dbReference type="NCBI Taxonomy" id="351345"/>
    <lineage>
        <taxon>Bacteria</taxon>
        <taxon>Pseudomonadati</taxon>
        <taxon>Pseudomonadota</taxon>
        <taxon>Betaproteobacteria</taxon>
        <taxon>Burkholderiales</taxon>
        <taxon>Burkholderiaceae</taxon>
        <taxon>Polynucleobacter</taxon>
    </lineage>
</organism>
<keyword evidence="7" id="KW-1185">Reference proteome</keyword>
<keyword evidence="3 6" id="KW-0808">Transferase</keyword>
<dbReference type="OrthoDB" id="9806346at2"/>
<feature type="domain" description="tRNA/rRNA methyltransferase SpoU type" evidence="5">
    <location>
        <begin position="31"/>
        <end position="182"/>
    </location>
</feature>
<evidence type="ECO:0000256" key="1">
    <source>
        <dbReference type="ARBA" id="ARBA00007228"/>
    </source>
</evidence>
<dbReference type="EMBL" id="NJGG01000002">
    <property type="protein sequence ID" value="OXL14981.1"/>
    <property type="molecule type" value="Genomic_DNA"/>
</dbReference>
<proteinExistence type="inferred from homology"/>
<dbReference type="GO" id="GO:0008173">
    <property type="term" value="F:RNA methyltransferase activity"/>
    <property type="evidence" value="ECO:0007669"/>
    <property type="project" value="InterPro"/>
</dbReference>
<evidence type="ECO:0000256" key="3">
    <source>
        <dbReference type="ARBA" id="ARBA00022679"/>
    </source>
</evidence>
<keyword evidence="2 6" id="KW-0489">Methyltransferase</keyword>
<dbReference type="PIRSF" id="PIRSF004808">
    <property type="entry name" value="LasT"/>
    <property type="match status" value="1"/>
</dbReference>
<dbReference type="AlphaFoldDB" id="A0A229FSJ2"/>
<accession>A0A229FSJ2</accession>
<dbReference type="PANTHER" id="PTHR42786:SF2">
    <property type="entry name" value="TRNA (CYTIDINE_URIDINE-2'-O-)-METHYLTRANSFERASE TRMJ"/>
    <property type="match status" value="1"/>
</dbReference>
<dbReference type="PANTHER" id="PTHR42786">
    <property type="entry name" value="TRNA/RRNA METHYLTRANSFERASE"/>
    <property type="match status" value="1"/>
</dbReference>
<dbReference type="GO" id="GO:0005829">
    <property type="term" value="C:cytosol"/>
    <property type="evidence" value="ECO:0007669"/>
    <property type="project" value="TreeGrafter"/>
</dbReference>
<comment type="caution">
    <text evidence="6">The sequence shown here is derived from an EMBL/GenBank/DDBJ whole genome shotgun (WGS) entry which is preliminary data.</text>
</comment>
<dbReference type="Pfam" id="PF00588">
    <property type="entry name" value="SpoU_methylase"/>
    <property type="match status" value="1"/>
</dbReference>
<dbReference type="InterPro" id="IPR029028">
    <property type="entry name" value="Alpha/beta_knot_MTases"/>
</dbReference>
<comment type="similarity">
    <text evidence="1">Belongs to the class IV-like SAM-binding methyltransferase superfamily. RNA methyltransferase TrmH family.</text>
</comment>
<dbReference type="Gene3D" id="3.40.1280.10">
    <property type="match status" value="1"/>
</dbReference>
<dbReference type="CDD" id="cd18093">
    <property type="entry name" value="SpoU-like_TrmJ"/>
    <property type="match status" value="1"/>
</dbReference>
<dbReference type="GO" id="GO:0003723">
    <property type="term" value="F:RNA binding"/>
    <property type="evidence" value="ECO:0007669"/>
    <property type="project" value="InterPro"/>
</dbReference>
<evidence type="ECO:0000256" key="2">
    <source>
        <dbReference type="ARBA" id="ARBA00022603"/>
    </source>
</evidence>
<reference evidence="6 7" key="1">
    <citation type="submission" date="2017-06" db="EMBL/GenBank/DDBJ databases">
        <title>Reclassification of a Polynucleobacter cosmopolitanus strain isolated from tropical Lake Victoria as Polynucleobacter victoriensis comb. nov.</title>
        <authorList>
            <person name="Hahn M.W."/>
        </authorList>
    </citation>
    <scope>NUCLEOTIDE SEQUENCE [LARGE SCALE GENOMIC DNA]</scope>
    <source>
        <strain evidence="6 7">MWH-MoIso2</strain>
    </source>
</reference>
<dbReference type="RefSeq" id="WP_089515990.1">
    <property type="nucleotide sequence ID" value="NZ_NJGG01000002.1"/>
</dbReference>
<name>A0A229FSJ2_9BURK</name>
<gene>
    <name evidence="6" type="ORF">AOC33_06595</name>
</gene>
<dbReference type="GO" id="GO:0002128">
    <property type="term" value="P:tRNA nucleoside ribose methylation"/>
    <property type="evidence" value="ECO:0007669"/>
    <property type="project" value="TreeGrafter"/>
</dbReference>
<evidence type="ECO:0000259" key="5">
    <source>
        <dbReference type="Pfam" id="PF00588"/>
    </source>
</evidence>
<sequence length="276" mass="30423">MSSNQAERRKQILARNEEQLGVLNQNWPIRWVMMRTSHPGNVGSAARALKTMGFSALHLVSPAYEYMARKAEAISLSSGAFDVLEAAQNHETMLDALGDSQLVFGLTARDREFGPPAISMHEAVSMASSAVVANKPVSFVFGTERTGLDNEDLKHCTHRVWIDANPSYPSLNLAQAMMIVAYSMRQGLMKELAIDSIPPENLASNSSPDLADPSAIAAMLEHWQQGLEAIGYLDPENPKKLMPRLQSLFARATLQKEEIDLLRGIAKQMLQHGKIK</sequence>
<dbReference type="InterPro" id="IPR029026">
    <property type="entry name" value="tRNA_m1G_MTases_N"/>
</dbReference>
<dbReference type="Gene3D" id="1.10.8.590">
    <property type="match status" value="1"/>
</dbReference>
<dbReference type="Proteomes" id="UP000215188">
    <property type="component" value="Unassembled WGS sequence"/>
</dbReference>
<evidence type="ECO:0000313" key="7">
    <source>
        <dbReference type="Proteomes" id="UP000215188"/>
    </source>
</evidence>
<dbReference type="InterPro" id="IPR004384">
    <property type="entry name" value="RNA_MeTrfase_TrmJ/LasT"/>
</dbReference>
<evidence type="ECO:0000313" key="6">
    <source>
        <dbReference type="EMBL" id="OXL14981.1"/>
    </source>
</evidence>
<dbReference type="SUPFAM" id="SSF75217">
    <property type="entry name" value="alpha/beta knot"/>
    <property type="match status" value="1"/>
</dbReference>
<protein>
    <submittedName>
        <fullName evidence="6">RNA methyltransferase</fullName>
    </submittedName>
</protein>
<dbReference type="InterPro" id="IPR001537">
    <property type="entry name" value="SpoU_MeTrfase"/>
</dbReference>
<evidence type="ECO:0000256" key="4">
    <source>
        <dbReference type="ARBA" id="ARBA00022691"/>
    </source>
</evidence>
<keyword evidence="4" id="KW-0949">S-adenosyl-L-methionine</keyword>